<feature type="domain" description="NERD" evidence="1">
    <location>
        <begin position="41"/>
        <end position="156"/>
    </location>
</feature>
<proteinExistence type="predicted"/>
<dbReference type="InterPro" id="IPR011528">
    <property type="entry name" value="NERD"/>
</dbReference>
<evidence type="ECO:0000313" key="3">
    <source>
        <dbReference type="Proteomes" id="UP000198571"/>
    </source>
</evidence>
<sequence length="318" mass="37090">MIIKPPSIPPQVLLLESILRRIATSHPKRQTLEETHGKRYWGFRGEQSLQYYLDFLLPRQPRIFYALRLPCNNHRFQIDLLVIFPQVAFLIEVKHWAGMLKIEPGSHVIQLLEDKKNVYSCPLDQANHQAFQLRQWLKTNGFSLPIDSLVVLSNQKVSIENPRDLPSKITRPPKLLNYLQTSLKKYENLSQIKLEQNQLRDLSIRLMDDHQDEIAPPLDYYGLSKYDIADGVVCPSCGSLPMIRLNRQWHCNSCRMACKEAHVQALKDYVLLFGRYATNKQIRDFLLIDRYLAKRLMQKMNCQSTGIKKGVKYDLMSL</sequence>
<evidence type="ECO:0000259" key="1">
    <source>
        <dbReference type="PROSITE" id="PS50965"/>
    </source>
</evidence>
<organism evidence="2 3">
    <name type="scientific">Salipaludibacillus aurantiacus</name>
    <dbReference type="NCBI Taxonomy" id="1601833"/>
    <lineage>
        <taxon>Bacteria</taxon>
        <taxon>Bacillati</taxon>
        <taxon>Bacillota</taxon>
        <taxon>Bacilli</taxon>
        <taxon>Bacillales</taxon>
        <taxon>Bacillaceae</taxon>
    </lineage>
</organism>
<dbReference type="Pfam" id="PF08378">
    <property type="entry name" value="NERD"/>
    <property type="match status" value="1"/>
</dbReference>
<evidence type="ECO:0000313" key="2">
    <source>
        <dbReference type="EMBL" id="SES41255.1"/>
    </source>
</evidence>
<dbReference type="OrthoDB" id="569879at2"/>
<dbReference type="RefSeq" id="WP_093055911.1">
    <property type="nucleotide sequence ID" value="NZ_FOGT01000025.1"/>
</dbReference>
<dbReference type="PROSITE" id="PS50965">
    <property type="entry name" value="NERD"/>
    <property type="match status" value="1"/>
</dbReference>
<accession>A0A1H9X528</accession>
<name>A0A1H9X528_9BACI</name>
<reference evidence="3" key="1">
    <citation type="submission" date="2016-10" db="EMBL/GenBank/DDBJ databases">
        <authorList>
            <person name="Varghese N."/>
            <person name="Submissions S."/>
        </authorList>
    </citation>
    <scope>NUCLEOTIDE SEQUENCE [LARGE SCALE GENOMIC DNA]</scope>
    <source>
        <strain evidence="3">S9</strain>
    </source>
</reference>
<keyword evidence="3" id="KW-1185">Reference proteome</keyword>
<dbReference type="Proteomes" id="UP000198571">
    <property type="component" value="Unassembled WGS sequence"/>
</dbReference>
<protein>
    <submittedName>
        <fullName evidence="2">Nuclease-related domain-containing protein</fullName>
    </submittedName>
</protein>
<dbReference type="EMBL" id="FOGT01000025">
    <property type="protein sequence ID" value="SES41255.1"/>
    <property type="molecule type" value="Genomic_DNA"/>
</dbReference>
<dbReference type="STRING" id="1601833.SAMN05518684_12513"/>
<gene>
    <name evidence="2" type="ORF">SAMN05518684_12513</name>
</gene>
<dbReference type="AlphaFoldDB" id="A0A1H9X528"/>